<gene>
    <name evidence="2" type="ORF">PXEA_LOCUS1561</name>
</gene>
<keyword evidence="3" id="KW-1185">Reference proteome</keyword>
<comment type="caution">
    <text evidence="2">The sequence shown here is derived from an EMBL/GenBank/DDBJ whole genome shotgun (WGS) entry which is preliminary data.</text>
</comment>
<feature type="region of interest" description="Disordered" evidence="1">
    <location>
        <begin position="221"/>
        <end position="330"/>
    </location>
</feature>
<feature type="compositionally biased region" description="Basic and acidic residues" evidence="1">
    <location>
        <begin position="108"/>
        <end position="124"/>
    </location>
</feature>
<protein>
    <submittedName>
        <fullName evidence="2">Uncharacterized protein</fullName>
    </submittedName>
</protein>
<feature type="compositionally biased region" description="Basic and acidic residues" evidence="1">
    <location>
        <begin position="314"/>
        <end position="330"/>
    </location>
</feature>
<evidence type="ECO:0000313" key="2">
    <source>
        <dbReference type="EMBL" id="VEL08121.1"/>
    </source>
</evidence>
<feature type="compositionally biased region" description="Polar residues" evidence="1">
    <location>
        <begin position="248"/>
        <end position="270"/>
    </location>
</feature>
<evidence type="ECO:0000313" key="3">
    <source>
        <dbReference type="Proteomes" id="UP000784294"/>
    </source>
</evidence>
<accession>A0A3S5AYB7</accession>
<feature type="compositionally biased region" description="Low complexity" evidence="1">
    <location>
        <begin position="235"/>
        <end position="246"/>
    </location>
</feature>
<sequence length="588" mass="65712">MQSASSKLPAVAVSSEGLYSTRGQQWLPPYREPITPSEADSSQSSDNSIPFSRTLKAAVDRLLDEGTNTRYVGLPTVDQSSARHWPAHPASRLFGRPESSGSSSLTESEMREKSSSLSSEDARPESPLVPGRGRGAGSSWGLVDRPGRDVTSGRTGRCRHEFAMPKFGSVTACSMPQRPQKCAGNETWAEHRSEQAASSMMQLLKLHLRQDVMQRTNCLKRRLGNSIRPQPIEPTSPRWRSSSRPTEATVSSPQLDRSSMRQMSRPNPTCRQDRLVEPRPVGPRATGLRRTPCIGPRCGPAQETTSSVRQLHVRHGESPTKMDVTKSAKTTEELVASTNARPRGARVKPTGSSVLRLLKKIEDSQSSQSWRARLPSDGRIGPTSSPIKNTSFKGRGLEFQANHLPTRWEDRNLRAKWTREAERKSKIEPVREGREDEDVLSVRLRENRRETRQRGERQCKREHKRMRQKVEKDNREKMIQSRLLAEKEDDTSPISETKLKAIVRPARRSRVAMVTNCAVQASSINKPAYMYHPNAFGLPGMTDLPRISGRGSDKCLGEKLPVLMKSEGELREGTSKDGFIIAQIPQCY</sequence>
<dbReference type="EMBL" id="CAAALY010003209">
    <property type="protein sequence ID" value="VEL08121.1"/>
    <property type="molecule type" value="Genomic_DNA"/>
</dbReference>
<feature type="compositionally biased region" description="Basic and acidic residues" evidence="1">
    <location>
        <begin position="448"/>
        <end position="459"/>
    </location>
</feature>
<feature type="region of interest" description="Disordered" evidence="1">
    <location>
        <begin position="448"/>
        <end position="475"/>
    </location>
</feature>
<name>A0A3S5AYB7_9PLAT</name>
<feature type="compositionally biased region" description="Low complexity" evidence="1">
    <location>
        <begin position="98"/>
        <end position="107"/>
    </location>
</feature>
<feature type="region of interest" description="Disordered" evidence="1">
    <location>
        <begin position="80"/>
        <end position="156"/>
    </location>
</feature>
<evidence type="ECO:0000256" key="1">
    <source>
        <dbReference type="SAM" id="MobiDB-lite"/>
    </source>
</evidence>
<feature type="compositionally biased region" description="Polar residues" evidence="1">
    <location>
        <begin position="382"/>
        <end position="392"/>
    </location>
</feature>
<reference evidence="2" key="1">
    <citation type="submission" date="2018-11" db="EMBL/GenBank/DDBJ databases">
        <authorList>
            <consortium name="Pathogen Informatics"/>
        </authorList>
    </citation>
    <scope>NUCLEOTIDE SEQUENCE</scope>
</reference>
<dbReference type="AlphaFoldDB" id="A0A3S5AYB7"/>
<feature type="region of interest" description="Disordered" evidence="1">
    <location>
        <begin position="365"/>
        <end position="392"/>
    </location>
</feature>
<organism evidence="2 3">
    <name type="scientific">Protopolystoma xenopodis</name>
    <dbReference type="NCBI Taxonomy" id="117903"/>
    <lineage>
        <taxon>Eukaryota</taxon>
        <taxon>Metazoa</taxon>
        <taxon>Spiralia</taxon>
        <taxon>Lophotrochozoa</taxon>
        <taxon>Platyhelminthes</taxon>
        <taxon>Monogenea</taxon>
        <taxon>Polyopisthocotylea</taxon>
        <taxon>Polystomatidea</taxon>
        <taxon>Polystomatidae</taxon>
        <taxon>Protopolystoma</taxon>
    </lineage>
</organism>
<dbReference type="Proteomes" id="UP000784294">
    <property type="component" value="Unassembled WGS sequence"/>
</dbReference>
<proteinExistence type="predicted"/>
<feature type="compositionally biased region" description="Low complexity" evidence="1">
    <location>
        <begin position="37"/>
        <end position="49"/>
    </location>
</feature>
<feature type="region of interest" description="Disordered" evidence="1">
    <location>
        <begin position="1"/>
        <end position="49"/>
    </location>
</feature>